<comment type="caution">
    <text evidence="4">The sequence shown here is derived from an EMBL/GenBank/DDBJ whole genome shotgun (WGS) entry which is preliminary data.</text>
</comment>
<keyword evidence="2" id="KW-1133">Transmembrane helix</keyword>
<dbReference type="VEuPathDB" id="TrichDB:TRFO_24500"/>
<feature type="domain" description="Tyr recombinase" evidence="3">
    <location>
        <begin position="17"/>
        <end position="154"/>
    </location>
</feature>
<dbReference type="InterPro" id="IPR011010">
    <property type="entry name" value="DNA_brk_join_enz"/>
</dbReference>
<evidence type="ECO:0000313" key="4">
    <source>
        <dbReference type="EMBL" id="OHT07334.1"/>
    </source>
</evidence>
<evidence type="ECO:0000259" key="3">
    <source>
        <dbReference type="PROSITE" id="PS51898"/>
    </source>
</evidence>
<dbReference type="GO" id="GO:0006310">
    <property type="term" value="P:DNA recombination"/>
    <property type="evidence" value="ECO:0007669"/>
    <property type="project" value="UniProtKB-KW"/>
</dbReference>
<evidence type="ECO:0000256" key="2">
    <source>
        <dbReference type="SAM" id="Phobius"/>
    </source>
</evidence>
<keyword evidence="2" id="KW-0812">Transmembrane</keyword>
<dbReference type="AlphaFoldDB" id="A0A1J4KCF8"/>
<dbReference type="Gene3D" id="1.10.443.10">
    <property type="entry name" value="Intergrase catalytic core"/>
    <property type="match status" value="1"/>
</dbReference>
<evidence type="ECO:0000256" key="1">
    <source>
        <dbReference type="ARBA" id="ARBA00023172"/>
    </source>
</evidence>
<dbReference type="EMBL" id="MLAK01000700">
    <property type="protein sequence ID" value="OHT07334.1"/>
    <property type="molecule type" value="Genomic_DNA"/>
</dbReference>
<gene>
    <name evidence="4" type="ORF">TRFO_24500</name>
</gene>
<dbReference type="RefSeq" id="XP_068360470.1">
    <property type="nucleotide sequence ID" value="XM_068503788.1"/>
</dbReference>
<dbReference type="GO" id="GO:0003677">
    <property type="term" value="F:DNA binding"/>
    <property type="evidence" value="ECO:0007669"/>
    <property type="project" value="InterPro"/>
</dbReference>
<feature type="transmembrane region" description="Helical" evidence="2">
    <location>
        <begin position="18"/>
        <end position="34"/>
    </location>
</feature>
<dbReference type="SUPFAM" id="SSF56349">
    <property type="entry name" value="DNA breaking-rejoining enzymes"/>
    <property type="match status" value="1"/>
</dbReference>
<proteinExistence type="predicted"/>
<dbReference type="PROSITE" id="PS51898">
    <property type="entry name" value="TYR_RECOMBINASE"/>
    <property type="match status" value="1"/>
</dbReference>
<dbReference type="Proteomes" id="UP000179807">
    <property type="component" value="Unassembled WGS sequence"/>
</dbReference>
<dbReference type="PANTHER" id="PTHR34605:SF3">
    <property type="entry name" value="P CELL-TYPE AGGLUTINATION PROTEIN MAP4-LIKE-RELATED"/>
    <property type="match status" value="1"/>
</dbReference>
<evidence type="ECO:0000313" key="5">
    <source>
        <dbReference type="Proteomes" id="UP000179807"/>
    </source>
</evidence>
<accession>A0A1J4KCF8</accession>
<dbReference type="InterPro" id="IPR052925">
    <property type="entry name" value="Phage_Integrase-like_Recomb"/>
</dbReference>
<reference evidence="4" key="1">
    <citation type="submission" date="2016-10" db="EMBL/GenBank/DDBJ databases">
        <authorList>
            <person name="Benchimol M."/>
            <person name="Almeida L.G."/>
            <person name="Vasconcelos A.T."/>
            <person name="Perreira-Neves A."/>
            <person name="Rosa I.A."/>
            <person name="Tasca T."/>
            <person name="Bogo M.R."/>
            <person name="de Souza W."/>
        </authorList>
    </citation>
    <scope>NUCLEOTIDE SEQUENCE [LARGE SCALE GENOMIC DNA]</scope>
    <source>
        <strain evidence="4">K</strain>
    </source>
</reference>
<organism evidence="4 5">
    <name type="scientific">Tritrichomonas foetus</name>
    <dbReference type="NCBI Taxonomy" id="1144522"/>
    <lineage>
        <taxon>Eukaryota</taxon>
        <taxon>Metamonada</taxon>
        <taxon>Parabasalia</taxon>
        <taxon>Tritrichomonadida</taxon>
        <taxon>Tritrichomonadidae</taxon>
        <taxon>Tritrichomonas</taxon>
    </lineage>
</organism>
<dbReference type="InterPro" id="IPR013762">
    <property type="entry name" value="Integrase-like_cat_sf"/>
</dbReference>
<name>A0A1J4KCF8_9EUKA</name>
<keyword evidence="5" id="KW-1185">Reference proteome</keyword>
<dbReference type="OrthoDB" id="5149081at2759"/>
<dbReference type="GO" id="GO:0015074">
    <property type="term" value="P:DNA integration"/>
    <property type="evidence" value="ECO:0007669"/>
    <property type="project" value="InterPro"/>
</dbReference>
<dbReference type="InterPro" id="IPR002104">
    <property type="entry name" value="Integrase_catalytic"/>
</dbReference>
<dbReference type="GeneID" id="94838492"/>
<keyword evidence="2" id="KW-0472">Membrane</keyword>
<sequence length="154" mass="17921">MGFLVKCMENQESMLKSLYIPMTWFLFCALLTYLSKRIKIGFFMTVMFFGFLRISEALNLTRKDINLKQNDMIKVLIRNSKTDQEGKGQYVIIKDGGQAYSPFRYLEVLNSIDPDEKFFVNSAKQFNRIFRIHLTTIGLDANKYSSHSFRRGGA</sequence>
<protein>
    <recommendedName>
        <fullName evidence="3">Tyr recombinase domain-containing protein</fullName>
    </recommendedName>
</protein>
<keyword evidence="1" id="KW-0233">DNA recombination</keyword>
<dbReference type="PANTHER" id="PTHR34605">
    <property type="entry name" value="PHAGE_INTEGRASE DOMAIN-CONTAINING PROTEIN"/>
    <property type="match status" value="1"/>
</dbReference>